<dbReference type="HOGENOM" id="CLU_503332_0_0_10"/>
<evidence type="ECO:0000256" key="5">
    <source>
        <dbReference type="ARBA" id="ARBA00023237"/>
    </source>
</evidence>
<comment type="similarity">
    <text evidence="2">Belongs to the SusD family.</text>
</comment>
<evidence type="ECO:0000313" key="7">
    <source>
        <dbReference type="EMBL" id="AKD55393.1"/>
    </source>
</evidence>
<evidence type="ECO:0000313" key="8">
    <source>
        <dbReference type="Proteomes" id="UP000033054"/>
    </source>
</evidence>
<evidence type="ECO:0000256" key="3">
    <source>
        <dbReference type="ARBA" id="ARBA00022729"/>
    </source>
</evidence>
<dbReference type="KEGG" id="srd:SD10_11265"/>
<proteinExistence type="inferred from homology"/>
<feature type="domain" description="RagB/SusD" evidence="6">
    <location>
        <begin position="435"/>
        <end position="552"/>
    </location>
</feature>
<dbReference type="InterPro" id="IPR011990">
    <property type="entry name" value="TPR-like_helical_dom_sf"/>
</dbReference>
<protein>
    <recommendedName>
        <fullName evidence="6">RagB/SusD domain-containing protein</fullName>
    </recommendedName>
</protein>
<keyword evidence="5" id="KW-0998">Cell outer membrane</keyword>
<dbReference type="RefSeq" id="WP_046573886.1">
    <property type="nucleotide sequence ID" value="NZ_CP010429.1"/>
</dbReference>
<comment type="subcellular location">
    <subcellularLocation>
        <location evidence="1">Cell outer membrane</location>
    </subcellularLocation>
</comment>
<dbReference type="PROSITE" id="PS51257">
    <property type="entry name" value="PROKAR_LIPOPROTEIN"/>
    <property type="match status" value="1"/>
</dbReference>
<keyword evidence="3" id="KW-0732">Signal</keyword>
<dbReference type="STRING" id="1379870.SD10_11265"/>
<sequence>MRFLHNYKFLSTLGLTVILLGAVSCKEQLDVGNPNAPTVTANVNTEAGLINFAQGAVYVNGFANGDSWLGDSYFSLPWGYSELMGDMVGADASNNQVTTIGQPDYIILDDGTKEVNTSPQVSIIRAYNSRAATGAGNNPLYYQWLNMYALNNGCNTALSLIDGIKLSGDATSRANTIRAWCYWWKGYAYASIGSMYYSGLINDKAGSTNSDYVLHDKIIAQSNTYFNMAATTLGAITSATDYQTVMTQLIPAFNRVGHGGTATDALTIDMWKRNINTMLARNILVNKLAPFVNGNPNATISKSSTTAMTAADWNSVLTLATNGVKQSDYVFTGRTPPSNPFFTATGGTVAALTTGVNSGTTFKISERFIQNFNPGDKRFTNNFNTANTYKNNYIYTTRYNIIDGGAGEAGVYVYGTKTVGAYELYIASSYEENALILAEANMRLNNIEAGLALVDAVRAYQGAGVAAVAGTGLTLSKALTELTKERRVSLFGRGLAYYDSRRWGWTYDIATGGGSYGNTVVTSAGVVNKNVTINYNFMDYWDVPADEAVLNPSTSGVATKNPNY</sequence>
<name>A0A0E3ZVY4_9BACT</name>
<accession>A0A0E3ZVY4</accession>
<dbReference type="Pfam" id="PF07980">
    <property type="entry name" value="SusD_RagB"/>
    <property type="match status" value="1"/>
</dbReference>
<keyword evidence="8" id="KW-1185">Reference proteome</keyword>
<evidence type="ECO:0000256" key="4">
    <source>
        <dbReference type="ARBA" id="ARBA00023136"/>
    </source>
</evidence>
<evidence type="ECO:0000256" key="2">
    <source>
        <dbReference type="ARBA" id="ARBA00006275"/>
    </source>
</evidence>
<dbReference type="Proteomes" id="UP000033054">
    <property type="component" value="Chromosome"/>
</dbReference>
<dbReference type="SUPFAM" id="SSF48452">
    <property type="entry name" value="TPR-like"/>
    <property type="match status" value="1"/>
</dbReference>
<dbReference type="PATRIC" id="fig|1379870.5.peg.2450"/>
<dbReference type="AlphaFoldDB" id="A0A0E3ZVY4"/>
<dbReference type="GO" id="GO:0009279">
    <property type="term" value="C:cell outer membrane"/>
    <property type="evidence" value="ECO:0007669"/>
    <property type="project" value="UniProtKB-SubCell"/>
</dbReference>
<dbReference type="InterPro" id="IPR012944">
    <property type="entry name" value="SusD_RagB_dom"/>
</dbReference>
<dbReference type="EMBL" id="CP010429">
    <property type="protein sequence ID" value="AKD55393.1"/>
    <property type="molecule type" value="Genomic_DNA"/>
</dbReference>
<dbReference type="OrthoDB" id="1183184at2"/>
<keyword evidence="4" id="KW-0472">Membrane</keyword>
<organism evidence="7 8">
    <name type="scientific">Spirosoma radiotolerans</name>
    <dbReference type="NCBI Taxonomy" id="1379870"/>
    <lineage>
        <taxon>Bacteria</taxon>
        <taxon>Pseudomonadati</taxon>
        <taxon>Bacteroidota</taxon>
        <taxon>Cytophagia</taxon>
        <taxon>Cytophagales</taxon>
        <taxon>Cytophagaceae</taxon>
        <taxon>Spirosoma</taxon>
    </lineage>
</organism>
<dbReference type="Gene3D" id="1.25.40.390">
    <property type="match status" value="1"/>
</dbReference>
<evidence type="ECO:0000256" key="1">
    <source>
        <dbReference type="ARBA" id="ARBA00004442"/>
    </source>
</evidence>
<reference evidence="7 8" key="1">
    <citation type="journal article" date="2014" name="Curr. Microbiol.">
        <title>Spirosoma radiotolerans sp. nov., a gamma-radiation-resistant bacterium isolated from gamma ray-irradiated soil.</title>
        <authorList>
            <person name="Lee J.J."/>
            <person name="Srinivasan S."/>
            <person name="Lim S."/>
            <person name="Joe M."/>
            <person name="Im S."/>
            <person name="Bae S.I."/>
            <person name="Park K.R."/>
            <person name="Han J.H."/>
            <person name="Park S.H."/>
            <person name="Joo B.M."/>
            <person name="Park S.J."/>
            <person name="Kim M.K."/>
        </authorList>
    </citation>
    <scope>NUCLEOTIDE SEQUENCE [LARGE SCALE GENOMIC DNA]</scope>
    <source>
        <strain evidence="7 8">DG5A</strain>
    </source>
</reference>
<gene>
    <name evidence="7" type="ORF">SD10_11265</name>
</gene>
<evidence type="ECO:0000259" key="6">
    <source>
        <dbReference type="Pfam" id="PF07980"/>
    </source>
</evidence>